<keyword evidence="3 6" id="KW-0812">Transmembrane</keyword>
<evidence type="ECO:0000313" key="8">
    <source>
        <dbReference type="Proteomes" id="UP000624703"/>
    </source>
</evidence>
<keyword evidence="4 6" id="KW-1133">Transmembrane helix</keyword>
<dbReference type="PANTHER" id="PTHR34478">
    <property type="entry name" value="PROTEIN LEMA"/>
    <property type="match status" value="1"/>
</dbReference>
<dbReference type="AlphaFoldDB" id="A0A8J7MG14"/>
<evidence type="ECO:0000256" key="5">
    <source>
        <dbReference type="ARBA" id="ARBA00023136"/>
    </source>
</evidence>
<dbReference type="PANTHER" id="PTHR34478:SF2">
    <property type="entry name" value="MEMBRANE PROTEIN"/>
    <property type="match status" value="1"/>
</dbReference>
<name>A0A8J7MG14_9BACT</name>
<dbReference type="InterPro" id="IPR023353">
    <property type="entry name" value="LemA-like_dom_sf"/>
</dbReference>
<keyword evidence="8" id="KW-1185">Reference proteome</keyword>
<keyword evidence="5 6" id="KW-0472">Membrane</keyword>
<evidence type="ECO:0000256" key="4">
    <source>
        <dbReference type="ARBA" id="ARBA00022989"/>
    </source>
</evidence>
<comment type="subcellular location">
    <subcellularLocation>
        <location evidence="1">Membrane</location>
        <topology evidence="1">Single-pass membrane protein</topology>
    </subcellularLocation>
</comment>
<dbReference type="EMBL" id="JAENIM010000043">
    <property type="protein sequence ID" value="MBK1792121.1"/>
    <property type="molecule type" value="Genomic_DNA"/>
</dbReference>
<dbReference type="InterPro" id="IPR007156">
    <property type="entry name" value="MamQ_LemA"/>
</dbReference>
<sequence>MNPRNELLTDYLQHLSESLIDKGYDNEAQENILSSAMLQIEELGGGSDLDKASQLEILNQLEPAESYPEFTESDELDEHFDLDDIESLDSEIVYENAADPELVEEQNPPAEEGNTLQATSQIEQKPPNKVAIFAIAAAVIITLIIAAGSWTIKTQRHLVSLEEQIKASQAQVDNVLQRRYDLIPNIVSTVQGYAKHERELLTEISKLRSDWARQTGAEKLSTANQLESSLSRLLVSVEAYPQLKANQMFQNLIITLEGSENRIAIERMRHNESIRAYNSEIKKMPQAFVAQAMNLQNYEGYIVAPEAAKQNPKVQF</sequence>
<accession>A0A8J7MG14</accession>
<dbReference type="SUPFAM" id="SSF140478">
    <property type="entry name" value="LemA-like"/>
    <property type="match status" value="1"/>
</dbReference>
<dbReference type="GO" id="GO:0016020">
    <property type="term" value="C:membrane"/>
    <property type="evidence" value="ECO:0007669"/>
    <property type="project" value="UniProtKB-SubCell"/>
</dbReference>
<feature type="transmembrane region" description="Helical" evidence="6">
    <location>
        <begin position="130"/>
        <end position="152"/>
    </location>
</feature>
<protein>
    <submittedName>
        <fullName evidence="7">LemA family protein</fullName>
    </submittedName>
</protein>
<evidence type="ECO:0000256" key="2">
    <source>
        <dbReference type="ARBA" id="ARBA00008854"/>
    </source>
</evidence>
<evidence type="ECO:0000313" key="7">
    <source>
        <dbReference type="EMBL" id="MBK1792121.1"/>
    </source>
</evidence>
<evidence type="ECO:0000256" key="1">
    <source>
        <dbReference type="ARBA" id="ARBA00004167"/>
    </source>
</evidence>
<evidence type="ECO:0000256" key="3">
    <source>
        <dbReference type="ARBA" id="ARBA00022692"/>
    </source>
</evidence>
<dbReference type="Gene3D" id="1.20.1440.20">
    <property type="entry name" value="LemA-like domain"/>
    <property type="match status" value="1"/>
</dbReference>
<reference evidence="7" key="1">
    <citation type="submission" date="2021-01" db="EMBL/GenBank/DDBJ databases">
        <title>Modified the classification status of verrucomicrobia.</title>
        <authorList>
            <person name="Feng X."/>
        </authorList>
    </citation>
    <scope>NUCLEOTIDE SEQUENCE</scope>
    <source>
        <strain evidence="7">_KCTC 22039</strain>
    </source>
</reference>
<dbReference type="Proteomes" id="UP000624703">
    <property type="component" value="Unassembled WGS sequence"/>
</dbReference>
<organism evidence="7 8">
    <name type="scientific">Persicirhabdus sediminis</name>
    <dbReference type="NCBI Taxonomy" id="454144"/>
    <lineage>
        <taxon>Bacteria</taxon>
        <taxon>Pseudomonadati</taxon>
        <taxon>Verrucomicrobiota</taxon>
        <taxon>Verrucomicrobiia</taxon>
        <taxon>Verrucomicrobiales</taxon>
        <taxon>Verrucomicrobiaceae</taxon>
        <taxon>Persicirhabdus</taxon>
    </lineage>
</organism>
<proteinExistence type="inferred from homology"/>
<dbReference type="Pfam" id="PF04011">
    <property type="entry name" value="LemA"/>
    <property type="match status" value="1"/>
</dbReference>
<evidence type="ECO:0000256" key="6">
    <source>
        <dbReference type="SAM" id="Phobius"/>
    </source>
</evidence>
<gene>
    <name evidence="7" type="ORF">JIN82_13245</name>
</gene>
<dbReference type="RefSeq" id="WP_200312135.1">
    <property type="nucleotide sequence ID" value="NZ_JAENIM010000043.1"/>
</dbReference>
<comment type="similarity">
    <text evidence="2">Belongs to the LemA family.</text>
</comment>
<comment type="caution">
    <text evidence="7">The sequence shown here is derived from an EMBL/GenBank/DDBJ whole genome shotgun (WGS) entry which is preliminary data.</text>
</comment>